<dbReference type="GO" id="GO:0005886">
    <property type="term" value="C:plasma membrane"/>
    <property type="evidence" value="ECO:0007669"/>
    <property type="project" value="UniProtKB-SubCell"/>
</dbReference>
<dbReference type="SUPFAM" id="SSF56112">
    <property type="entry name" value="Protein kinase-like (PK-like)"/>
    <property type="match status" value="1"/>
</dbReference>
<evidence type="ECO:0000313" key="25">
    <source>
        <dbReference type="Proteomes" id="UP001634007"/>
    </source>
</evidence>
<keyword evidence="13 20" id="KW-0067">ATP-binding</keyword>
<name>A0ABD3IN13_EUCGL</name>
<evidence type="ECO:0000256" key="7">
    <source>
        <dbReference type="ARBA" id="ARBA00022679"/>
    </source>
</evidence>
<keyword evidence="9 22" id="KW-0732">Signal</keyword>
<keyword evidence="5" id="KW-0597">Phosphoprotein</keyword>
<keyword evidence="6" id="KW-0433">Leucine-rich repeat</keyword>
<evidence type="ECO:0000256" key="14">
    <source>
        <dbReference type="ARBA" id="ARBA00022989"/>
    </source>
</evidence>
<dbReference type="AlphaFoldDB" id="A0ABD3IN13"/>
<dbReference type="EMBL" id="JBJKBG010000011">
    <property type="protein sequence ID" value="KAL3716026.1"/>
    <property type="molecule type" value="Genomic_DNA"/>
</dbReference>
<dbReference type="InterPro" id="IPR017441">
    <property type="entry name" value="Protein_kinase_ATP_BS"/>
</dbReference>
<dbReference type="GO" id="GO:0004674">
    <property type="term" value="F:protein serine/threonine kinase activity"/>
    <property type="evidence" value="ECO:0007669"/>
    <property type="project" value="UniProtKB-KW"/>
</dbReference>
<evidence type="ECO:0000256" key="20">
    <source>
        <dbReference type="PROSITE-ProRule" id="PRU10141"/>
    </source>
</evidence>
<dbReference type="PROSITE" id="PS50011">
    <property type="entry name" value="PROTEIN_KINASE_DOM"/>
    <property type="match status" value="1"/>
</dbReference>
<dbReference type="Gene3D" id="3.80.10.10">
    <property type="entry name" value="Ribonuclease Inhibitor"/>
    <property type="match status" value="3"/>
</dbReference>
<evidence type="ECO:0000256" key="1">
    <source>
        <dbReference type="ARBA" id="ARBA00004236"/>
    </source>
</evidence>
<feature type="transmembrane region" description="Helical" evidence="21">
    <location>
        <begin position="630"/>
        <end position="658"/>
    </location>
</feature>
<dbReference type="FunFam" id="3.80.10.10:FF:000400">
    <property type="entry name" value="Nuclear pore complex protein NUP107"/>
    <property type="match status" value="1"/>
</dbReference>
<dbReference type="FunFam" id="3.30.200.20:FF:000309">
    <property type="entry name" value="Leucine-rich repeat receptor protein kinase MSP1"/>
    <property type="match status" value="1"/>
</dbReference>
<evidence type="ECO:0000256" key="19">
    <source>
        <dbReference type="ARBA" id="ARBA00048679"/>
    </source>
</evidence>
<organism evidence="24 25">
    <name type="scientific">Eucalyptus globulus</name>
    <name type="common">Tasmanian blue gum</name>
    <dbReference type="NCBI Taxonomy" id="34317"/>
    <lineage>
        <taxon>Eukaryota</taxon>
        <taxon>Viridiplantae</taxon>
        <taxon>Streptophyta</taxon>
        <taxon>Embryophyta</taxon>
        <taxon>Tracheophyta</taxon>
        <taxon>Spermatophyta</taxon>
        <taxon>Magnoliopsida</taxon>
        <taxon>eudicotyledons</taxon>
        <taxon>Gunneridae</taxon>
        <taxon>Pentapetalae</taxon>
        <taxon>rosids</taxon>
        <taxon>malvids</taxon>
        <taxon>Myrtales</taxon>
        <taxon>Myrtaceae</taxon>
        <taxon>Myrtoideae</taxon>
        <taxon>Eucalypteae</taxon>
        <taxon>Eucalyptus</taxon>
    </lineage>
</organism>
<dbReference type="PANTHER" id="PTHR48053:SF158">
    <property type="entry name" value="MDIS1-INTERACTING RECEPTOR LIKE KINASE 2-LIKE"/>
    <property type="match status" value="1"/>
</dbReference>
<protein>
    <recommendedName>
        <fullName evidence="3">non-specific serine/threonine protein kinase</fullName>
        <ecNumber evidence="3">2.7.11.1</ecNumber>
    </recommendedName>
</protein>
<evidence type="ECO:0000256" key="21">
    <source>
        <dbReference type="SAM" id="Phobius"/>
    </source>
</evidence>
<keyword evidence="14 21" id="KW-1133">Transmembrane helix</keyword>
<dbReference type="InterPro" id="IPR000719">
    <property type="entry name" value="Prot_kinase_dom"/>
</dbReference>
<dbReference type="EC" id="2.7.11.1" evidence="3"/>
<comment type="catalytic activity">
    <reaction evidence="19">
        <text>L-seryl-[protein] + ATP = O-phospho-L-seryl-[protein] + ADP + H(+)</text>
        <dbReference type="Rhea" id="RHEA:17989"/>
        <dbReference type="Rhea" id="RHEA-COMP:9863"/>
        <dbReference type="Rhea" id="RHEA-COMP:11604"/>
        <dbReference type="ChEBI" id="CHEBI:15378"/>
        <dbReference type="ChEBI" id="CHEBI:29999"/>
        <dbReference type="ChEBI" id="CHEBI:30616"/>
        <dbReference type="ChEBI" id="CHEBI:83421"/>
        <dbReference type="ChEBI" id="CHEBI:456216"/>
        <dbReference type="EC" id="2.7.11.1"/>
    </reaction>
</comment>
<dbReference type="Pfam" id="PF12799">
    <property type="entry name" value="LRR_4"/>
    <property type="match status" value="1"/>
</dbReference>
<proteinExistence type="predicted"/>
<dbReference type="Pfam" id="PF08263">
    <property type="entry name" value="LRRNT_2"/>
    <property type="match status" value="1"/>
</dbReference>
<evidence type="ECO:0000256" key="10">
    <source>
        <dbReference type="ARBA" id="ARBA00022737"/>
    </source>
</evidence>
<evidence type="ECO:0000256" key="22">
    <source>
        <dbReference type="SAM" id="SignalP"/>
    </source>
</evidence>
<dbReference type="PROSITE" id="PS00109">
    <property type="entry name" value="PROTEIN_KINASE_TYR"/>
    <property type="match status" value="1"/>
</dbReference>
<dbReference type="PROSITE" id="PS00107">
    <property type="entry name" value="PROTEIN_KINASE_ATP"/>
    <property type="match status" value="1"/>
</dbReference>
<evidence type="ECO:0000256" key="9">
    <source>
        <dbReference type="ARBA" id="ARBA00022729"/>
    </source>
</evidence>
<keyword evidence="16" id="KW-0675">Receptor</keyword>
<comment type="caution">
    <text evidence="24">The sequence shown here is derived from an EMBL/GenBank/DDBJ whole genome shotgun (WGS) entry which is preliminary data.</text>
</comment>
<dbReference type="SUPFAM" id="SSF52058">
    <property type="entry name" value="L domain-like"/>
    <property type="match status" value="2"/>
</dbReference>
<keyword evidence="17" id="KW-0325">Glycoprotein</keyword>
<dbReference type="FunFam" id="3.80.10.10:FF:000177">
    <property type="entry name" value="Leucine-rich repeat receptor-like serine/threonine-protein kinase At1g17230"/>
    <property type="match status" value="1"/>
</dbReference>
<evidence type="ECO:0000256" key="17">
    <source>
        <dbReference type="ARBA" id="ARBA00023180"/>
    </source>
</evidence>
<accession>A0ABD3IN13</accession>
<dbReference type="Proteomes" id="UP001634007">
    <property type="component" value="Unassembled WGS sequence"/>
</dbReference>
<sequence length="1008" mass="112268">MVSSLLPSSQPNLVVGFLFLLLLVDTTPFHGVGDLASSTSFFTINMTESKDEVEALLNWKSTLDNHSQSLLSSWRGNNPCGFSGVTCDDSKVVNTINLSDLGLRGTLDGLDFLRLTNLVRFELPYNSIYGSIPSSIGNLSKLNFLSLYSNELSGNIPPSIGMLKSLQCLYLVANNLSGRIPQEIGWLDSLLILGLSKNQLSGPIPASLGKLGNLTQLGIRNTNIYGSIPREICDLRNLQELYLYENRLSGSIPWEIGRLTSLEVLEIFNNSLTGPIPASIGNLSNLWDLNLGDNKFFGSLPSEFDKLTHLIYLHLFDNDLEGKLPKDVCLEGSLHSFGITNNHFTGPIPKSLRNCTSLVRVRLDGNQLIGDIIKAFGIYPHLNYMDLSHNHLNGKLSWKWEHCRNLTSFKISNNNIYGEIPPTFGRMAQLQRLDLSSNNLSGEIPREMGNLSMLLELDLSNTGITGNVPIEIGLLSHLLHLNLASNNLSGSIPAQLGSCMDLLSLNLSKNKFQRSIPPQIGNTQVLEVLDLSYNNLSGNIPGELAKLRNLHVLNISHNNVFGSIPLTFGGMLALTSIDVSYNYLEGPLPNIKAFNEAPFEAIQHNKGLCGNVLGLPKCNSIRSKKCNRCLGARIIVILILSFLGFVLFSCTLIIFIITNHRRRRIIRRDNNERATDLDFMRILSYDGKVFYDQIIKATEGFDSKYYVGEGAYGIVYKAEISEGQTVAIKKISPSQEDNEIIDLISFEREIQALTNLRHRNIVKFYGFCSHVKQYFLVYEYMERGSLRTTLNNDERANEFQWDKRVNMVQGVADALSYMHHECSPPLIHRDLTSNNILLDRDYESHISDFGTTRLLRPNSSNWTIIAGTIGYIAPELAYSTIPTEKCDVYSFGVVALETIMGKHPGNHVSRECSSSAQIESSMMLKDVLDQRLSTSRLSRRDAQDVILIAKLAFACLQADPRLRPSMRQVSRELHVQVPLETPLSTVSLEQLRNLNVGEFGAFTGDGKV</sequence>
<dbReference type="InterPro" id="IPR032675">
    <property type="entry name" value="LRR_dom_sf"/>
</dbReference>
<keyword evidence="10" id="KW-0677">Repeat</keyword>
<evidence type="ECO:0000256" key="5">
    <source>
        <dbReference type="ARBA" id="ARBA00022553"/>
    </source>
</evidence>
<comment type="subcellular location">
    <subcellularLocation>
        <location evidence="1">Cell membrane</location>
    </subcellularLocation>
    <subcellularLocation>
        <location evidence="2">Membrane</location>
        <topology evidence="2">Single-pass type I membrane protein</topology>
    </subcellularLocation>
</comment>
<evidence type="ECO:0000256" key="4">
    <source>
        <dbReference type="ARBA" id="ARBA00022527"/>
    </source>
</evidence>
<dbReference type="Gene3D" id="1.10.510.10">
    <property type="entry name" value="Transferase(Phosphotransferase) domain 1"/>
    <property type="match status" value="1"/>
</dbReference>
<feature type="chain" id="PRO_5044892124" description="non-specific serine/threonine protein kinase" evidence="22">
    <location>
        <begin position="27"/>
        <end position="1008"/>
    </location>
</feature>
<dbReference type="InterPro" id="IPR008266">
    <property type="entry name" value="Tyr_kinase_AS"/>
</dbReference>
<dbReference type="FunFam" id="3.80.10.10:FF:000453">
    <property type="entry name" value="Leucine-rich receptor-like protein kinase family protein"/>
    <property type="match status" value="1"/>
</dbReference>
<dbReference type="InterPro" id="IPR051716">
    <property type="entry name" value="Plant_RL_S/T_kinase"/>
</dbReference>
<keyword evidence="15 21" id="KW-0472">Membrane</keyword>
<evidence type="ECO:0000256" key="6">
    <source>
        <dbReference type="ARBA" id="ARBA00022614"/>
    </source>
</evidence>
<evidence type="ECO:0000313" key="24">
    <source>
        <dbReference type="EMBL" id="KAL3716026.1"/>
    </source>
</evidence>
<evidence type="ECO:0000256" key="11">
    <source>
        <dbReference type="ARBA" id="ARBA00022741"/>
    </source>
</evidence>
<dbReference type="InterPro" id="IPR013210">
    <property type="entry name" value="LRR_N_plant-typ"/>
</dbReference>
<keyword evidence="4" id="KW-0723">Serine/threonine-protein kinase</keyword>
<dbReference type="InterPro" id="IPR011009">
    <property type="entry name" value="Kinase-like_dom_sf"/>
</dbReference>
<evidence type="ECO:0000256" key="18">
    <source>
        <dbReference type="ARBA" id="ARBA00047899"/>
    </source>
</evidence>
<feature type="signal peptide" evidence="22">
    <location>
        <begin position="1"/>
        <end position="26"/>
    </location>
</feature>
<evidence type="ECO:0000256" key="8">
    <source>
        <dbReference type="ARBA" id="ARBA00022692"/>
    </source>
</evidence>
<keyword evidence="7" id="KW-0808">Transferase</keyword>
<keyword evidence="8 21" id="KW-0812">Transmembrane</keyword>
<evidence type="ECO:0000256" key="13">
    <source>
        <dbReference type="ARBA" id="ARBA00022840"/>
    </source>
</evidence>
<evidence type="ECO:0000256" key="16">
    <source>
        <dbReference type="ARBA" id="ARBA00023170"/>
    </source>
</evidence>
<dbReference type="GO" id="GO:0051707">
    <property type="term" value="P:response to other organism"/>
    <property type="evidence" value="ECO:0007669"/>
    <property type="project" value="UniProtKB-ARBA"/>
</dbReference>
<evidence type="ECO:0000256" key="3">
    <source>
        <dbReference type="ARBA" id="ARBA00012513"/>
    </source>
</evidence>
<comment type="catalytic activity">
    <reaction evidence="18">
        <text>L-threonyl-[protein] + ATP = O-phospho-L-threonyl-[protein] + ADP + H(+)</text>
        <dbReference type="Rhea" id="RHEA:46608"/>
        <dbReference type="Rhea" id="RHEA-COMP:11060"/>
        <dbReference type="Rhea" id="RHEA-COMP:11605"/>
        <dbReference type="ChEBI" id="CHEBI:15378"/>
        <dbReference type="ChEBI" id="CHEBI:30013"/>
        <dbReference type="ChEBI" id="CHEBI:30616"/>
        <dbReference type="ChEBI" id="CHEBI:61977"/>
        <dbReference type="ChEBI" id="CHEBI:456216"/>
        <dbReference type="EC" id="2.7.11.1"/>
    </reaction>
</comment>
<evidence type="ECO:0000256" key="15">
    <source>
        <dbReference type="ARBA" id="ARBA00023136"/>
    </source>
</evidence>
<keyword evidence="11 20" id="KW-0547">Nucleotide-binding</keyword>
<dbReference type="InterPro" id="IPR001611">
    <property type="entry name" value="Leu-rich_rpt"/>
</dbReference>
<dbReference type="PANTHER" id="PTHR48053">
    <property type="entry name" value="LEUCINE RICH REPEAT FAMILY PROTEIN, EXPRESSED"/>
    <property type="match status" value="1"/>
</dbReference>
<dbReference type="FunFam" id="1.10.510.10:FF:000445">
    <property type="entry name" value="MDIS1-interacting receptor like kinase 2"/>
    <property type="match status" value="1"/>
</dbReference>
<dbReference type="GO" id="GO:0005524">
    <property type="term" value="F:ATP binding"/>
    <property type="evidence" value="ECO:0007669"/>
    <property type="project" value="UniProtKB-UniRule"/>
</dbReference>
<reference evidence="24 25" key="1">
    <citation type="submission" date="2024-11" db="EMBL/GenBank/DDBJ databases">
        <title>Chromosome-level genome assembly of Eucalyptus globulus Labill. provides insights into its genome evolution.</title>
        <authorList>
            <person name="Li X."/>
        </authorList>
    </citation>
    <scope>NUCLEOTIDE SEQUENCE [LARGE SCALE GENOMIC DNA]</scope>
    <source>
        <strain evidence="24">CL2024</strain>
        <tissue evidence="24">Fresh tender leaves</tissue>
    </source>
</reference>
<evidence type="ECO:0000256" key="12">
    <source>
        <dbReference type="ARBA" id="ARBA00022777"/>
    </source>
</evidence>
<keyword evidence="12" id="KW-0418">Kinase</keyword>
<dbReference type="Pfam" id="PF00560">
    <property type="entry name" value="LRR_1"/>
    <property type="match status" value="4"/>
</dbReference>
<feature type="domain" description="Protein kinase" evidence="23">
    <location>
        <begin position="701"/>
        <end position="977"/>
    </location>
</feature>
<gene>
    <name evidence="24" type="ORF">ACJRO7_007746</name>
</gene>
<dbReference type="SMART" id="SM00369">
    <property type="entry name" value="LRR_TYP"/>
    <property type="match status" value="7"/>
</dbReference>
<dbReference type="GO" id="GO:0009791">
    <property type="term" value="P:post-embryonic development"/>
    <property type="evidence" value="ECO:0007669"/>
    <property type="project" value="UniProtKB-ARBA"/>
</dbReference>
<dbReference type="InterPro" id="IPR003591">
    <property type="entry name" value="Leu-rich_rpt_typical-subtyp"/>
</dbReference>
<dbReference type="Pfam" id="PF13855">
    <property type="entry name" value="LRR_8"/>
    <property type="match status" value="1"/>
</dbReference>
<dbReference type="Pfam" id="PF00069">
    <property type="entry name" value="Pkinase"/>
    <property type="match status" value="1"/>
</dbReference>
<feature type="binding site" evidence="20">
    <location>
        <position position="730"/>
    </location>
    <ligand>
        <name>ATP</name>
        <dbReference type="ChEBI" id="CHEBI:30616"/>
    </ligand>
</feature>
<evidence type="ECO:0000259" key="23">
    <source>
        <dbReference type="PROSITE" id="PS50011"/>
    </source>
</evidence>
<keyword evidence="25" id="KW-1185">Reference proteome</keyword>
<evidence type="ECO:0000256" key="2">
    <source>
        <dbReference type="ARBA" id="ARBA00004479"/>
    </source>
</evidence>
<dbReference type="Gene3D" id="3.30.200.20">
    <property type="entry name" value="Phosphorylase Kinase, domain 1"/>
    <property type="match status" value="1"/>
</dbReference>
<dbReference type="GO" id="GO:0006952">
    <property type="term" value="P:defense response"/>
    <property type="evidence" value="ECO:0007669"/>
    <property type="project" value="UniProtKB-ARBA"/>
</dbReference>
<dbReference type="InterPro" id="IPR025875">
    <property type="entry name" value="Leu-rich_rpt_4"/>
</dbReference>